<feature type="compositionally biased region" description="Low complexity" evidence="1">
    <location>
        <begin position="252"/>
        <end position="262"/>
    </location>
</feature>
<feature type="domain" description="DUF8004" evidence="2">
    <location>
        <begin position="369"/>
        <end position="462"/>
    </location>
</feature>
<comment type="caution">
    <text evidence="3">The sequence shown here is derived from an EMBL/GenBank/DDBJ whole genome shotgun (WGS) entry which is preliminary data.</text>
</comment>
<organism evidence="3 4">
    <name type="scientific">Salinomyces thailandicus</name>
    <dbReference type="NCBI Taxonomy" id="706561"/>
    <lineage>
        <taxon>Eukaryota</taxon>
        <taxon>Fungi</taxon>
        <taxon>Dikarya</taxon>
        <taxon>Ascomycota</taxon>
        <taxon>Pezizomycotina</taxon>
        <taxon>Dothideomycetes</taxon>
        <taxon>Dothideomycetidae</taxon>
        <taxon>Mycosphaerellales</taxon>
        <taxon>Teratosphaeriaceae</taxon>
        <taxon>Salinomyces</taxon>
    </lineage>
</organism>
<evidence type="ECO:0000313" key="4">
    <source>
        <dbReference type="Proteomes" id="UP000308549"/>
    </source>
</evidence>
<dbReference type="AlphaFoldDB" id="A0A4U0TQW5"/>
<feature type="compositionally biased region" description="Low complexity" evidence="1">
    <location>
        <begin position="838"/>
        <end position="858"/>
    </location>
</feature>
<feature type="region of interest" description="Disordered" evidence="1">
    <location>
        <begin position="795"/>
        <end position="936"/>
    </location>
</feature>
<feature type="region of interest" description="Disordered" evidence="1">
    <location>
        <begin position="234"/>
        <end position="271"/>
    </location>
</feature>
<feature type="region of interest" description="Disordered" evidence="1">
    <location>
        <begin position="1"/>
        <end position="152"/>
    </location>
</feature>
<dbReference type="PANTHER" id="PTHR39601:SF2">
    <property type="entry name" value="CHORIOGENIN HMINOR"/>
    <property type="match status" value="1"/>
</dbReference>
<keyword evidence="4" id="KW-1185">Reference proteome</keyword>
<dbReference type="EMBL" id="NAJL01000043">
    <property type="protein sequence ID" value="TKA24523.1"/>
    <property type="molecule type" value="Genomic_DNA"/>
</dbReference>
<protein>
    <recommendedName>
        <fullName evidence="2">DUF8004 domain-containing protein</fullName>
    </recommendedName>
</protein>
<evidence type="ECO:0000259" key="2">
    <source>
        <dbReference type="Pfam" id="PF26013"/>
    </source>
</evidence>
<feature type="compositionally biased region" description="Low complexity" evidence="1">
    <location>
        <begin position="818"/>
        <end position="830"/>
    </location>
</feature>
<dbReference type="OrthoDB" id="5300331at2759"/>
<feature type="compositionally biased region" description="Low complexity" evidence="1">
    <location>
        <begin position="900"/>
        <end position="911"/>
    </location>
</feature>
<feature type="compositionally biased region" description="Polar residues" evidence="1">
    <location>
        <begin position="93"/>
        <end position="105"/>
    </location>
</feature>
<proteinExistence type="predicted"/>
<gene>
    <name evidence="3" type="ORF">B0A50_06680</name>
</gene>
<sequence length="959" mass="105633">MPRDHYRQQSPQPPRPQHAREPSPAAGRLRKPVPAPSHSRSTSGQYLAPSDYAQPTLPNLQPPDGNYQLLPPPPIAAVGSGSRASSLDRSSRPDTPNYSRPSTPTMRFPGERPLTPSSPGAAEKQKRKTSWFGGKKKEEEPQGPAAWIAGHPKKEPYDREVLRSGRPVRELWDDEDGNCYVYLFPKSSGRPASFKVDSGIFASSPVLTKLAFGDVYSQQPDADRRQLPLDARTRDLSLDNLHTPPATPGTQRNGESNSVSSRGSKRSRYSNFSESTQEAHLYLPIKLGADVPQAPAGKGKKGDAPYTAAEDLQTLVDIRNFFAFLCGQSLIATDSKGSLFQIFMSMAGILKTYEFSNFDGSTYGEIANSSFDSYVEELGLADVRHSRDKTIEGVVLGERMKSVLLYNEAFTHAVGKYDELLSMKSPKFNLLSSITQNRLGRAAMDLEKRVQNIRLTLNDFYFPSLFSGIMNSKMSEERKEGVRFDEWKDAFLGTRKWCINTYQHRYGHWPPKARSSKNELETSGLNRLVLRDLYNDMRNLYDLLVDRTNLTTRTVDGINLEERASEQPTIRALRAVLSEYDRSSPPVKPPIPFDLPRIPDLKTTRSDFNQGDAKKDAKALDKKIKPEELAKLLKYSSNDDVAPTPFLDAFRELEKKAAHGGKMVDIADLRIGQWIFMYVVLQALPMLACDAPGIKHTKGVEYFLCEPPRSGVPWAQPAAGAQGGFGGGLGGRRWFSVGEGGGVVSLPSDVVEHGVEGIYRRSHCWQMAERWSAANPILNSALHEQEAINASQSAALGNDAQSSSQSQSHSSGGGGGNARASLASNSTYPHHPTPPPQQYQQQQQQQHQQYQQYQQYQQPFPPPPRPNSFLAPGSRSSSPANSLRADHLGGNTSKRHSYMGLGLEALPLPAGVSPDGRSSSPGYGRRPVSQGGYEHVVDSTKTFDAILGQQAGKKGKGKK</sequence>
<reference evidence="3 4" key="1">
    <citation type="submission" date="2017-03" db="EMBL/GenBank/DDBJ databases">
        <title>Genomes of endolithic fungi from Antarctica.</title>
        <authorList>
            <person name="Coleine C."/>
            <person name="Masonjones S."/>
            <person name="Stajich J.E."/>
        </authorList>
    </citation>
    <scope>NUCLEOTIDE SEQUENCE [LARGE SCALE GENOMIC DNA]</scope>
    <source>
        <strain evidence="3 4">CCFEE 6315</strain>
    </source>
</reference>
<evidence type="ECO:0000256" key="1">
    <source>
        <dbReference type="SAM" id="MobiDB-lite"/>
    </source>
</evidence>
<feature type="compositionally biased region" description="Low complexity" evidence="1">
    <location>
        <begin position="797"/>
        <end position="810"/>
    </location>
</feature>
<dbReference type="Pfam" id="PF26013">
    <property type="entry name" value="DUF8004"/>
    <property type="match status" value="1"/>
</dbReference>
<accession>A0A4U0TQW5</accession>
<name>A0A4U0TQW5_9PEZI</name>
<evidence type="ECO:0000313" key="3">
    <source>
        <dbReference type="EMBL" id="TKA24523.1"/>
    </source>
</evidence>
<dbReference type="PANTHER" id="PTHR39601">
    <property type="entry name" value="CHORIOGENIN HMINOR"/>
    <property type="match status" value="1"/>
</dbReference>
<dbReference type="Proteomes" id="UP000308549">
    <property type="component" value="Unassembled WGS sequence"/>
</dbReference>
<dbReference type="InterPro" id="IPR058317">
    <property type="entry name" value="DUF8004"/>
</dbReference>